<gene>
    <name evidence="3" type="ORF">K469DRAFT_690485</name>
</gene>
<evidence type="ECO:0000313" key="3">
    <source>
        <dbReference type="EMBL" id="KAF2182740.1"/>
    </source>
</evidence>
<evidence type="ECO:0000313" key="4">
    <source>
        <dbReference type="Proteomes" id="UP000800200"/>
    </source>
</evidence>
<feature type="compositionally biased region" description="Low complexity" evidence="1">
    <location>
        <begin position="39"/>
        <end position="55"/>
    </location>
</feature>
<accession>A0A6A6DXP7</accession>
<organism evidence="3 4">
    <name type="scientific">Zopfia rhizophila CBS 207.26</name>
    <dbReference type="NCBI Taxonomy" id="1314779"/>
    <lineage>
        <taxon>Eukaryota</taxon>
        <taxon>Fungi</taxon>
        <taxon>Dikarya</taxon>
        <taxon>Ascomycota</taxon>
        <taxon>Pezizomycotina</taxon>
        <taxon>Dothideomycetes</taxon>
        <taxon>Dothideomycetes incertae sedis</taxon>
        <taxon>Zopfiaceae</taxon>
        <taxon>Zopfia</taxon>
    </lineage>
</organism>
<feature type="region of interest" description="Disordered" evidence="1">
    <location>
        <begin position="36"/>
        <end position="97"/>
    </location>
</feature>
<reference evidence="3" key="1">
    <citation type="journal article" date="2020" name="Stud. Mycol.">
        <title>101 Dothideomycetes genomes: a test case for predicting lifestyles and emergence of pathogens.</title>
        <authorList>
            <person name="Haridas S."/>
            <person name="Albert R."/>
            <person name="Binder M."/>
            <person name="Bloem J."/>
            <person name="Labutti K."/>
            <person name="Salamov A."/>
            <person name="Andreopoulos B."/>
            <person name="Baker S."/>
            <person name="Barry K."/>
            <person name="Bills G."/>
            <person name="Bluhm B."/>
            <person name="Cannon C."/>
            <person name="Castanera R."/>
            <person name="Culley D."/>
            <person name="Daum C."/>
            <person name="Ezra D."/>
            <person name="Gonzalez J."/>
            <person name="Henrissat B."/>
            <person name="Kuo A."/>
            <person name="Liang C."/>
            <person name="Lipzen A."/>
            <person name="Lutzoni F."/>
            <person name="Magnuson J."/>
            <person name="Mondo S."/>
            <person name="Nolan M."/>
            <person name="Ohm R."/>
            <person name="Pangilinan J."/>
            <person name="Park H.-J."/>
            <person name="Ramirez L."/>
            <person name="Alfaro M."/>
            <person name="Sun H."/>
            <person name="Tritt A."/>
            <person name="Yoshinaga Y."/>
            <person name="Zwiers L.-H."/>
            <person name="Turgeon B."/>
            <person name="Goodwin S."/>
            <person name="Spatafora J."/>
            <person name="Crous P."/>
            <person name="Grigoriev I."/>
        </authorList>
    </citation>
    <scope>NUCLEOTIDE SEQUENCE</scope>
    <source>
        <strain evidence="3">CBS 207.26</strain>
    </source>
</reference>
<protein>
    <submittedName>
        <fullName evidence="3">Uncharacterized protein</fullName>
    </submittedName>
</protein>
<evidence type="ECO:0000256" key="1">
    <source>
        <dbReference type="SAM" id="MobiDB-lite"/>
    </source>
</evidence>
<keyword evidence="2" id="KW-0812">Transmembrane</keyword>
<proteinExistence type="predicted"/>
<dbReference type="Proteomes" id="UP000800200">
    <property type="component" value="Unassembled WGS sequence"/>
</dbReference>
<keyword evidence="2" id="KW-1133">Transmembrane helix</keyword>
<dbReference type="AlphaFoldDB" id="A0A6A6DXP7"/>
<dbReference type="EMBL" id="ML994646">
    <property type="protein sequence ID" value="KAF2182740.1"/>
    <property type="molecule type" value="Genomic_DNA"/>
</dbReference>
<feature type="region of interest" description="Disordered" evidence="1">
    <location>
        <begin position="123"/>
        <end position="182"/>
    </location>
</feature>
<keyword evidence="2" id="KW-0472">Membrane</keyword>
<feature type="compositionally biased region" description="Polar residues" evidence="1">
    <location>
        <begin position="133"/>
        <end position="149"/>
    </location>
</feature>
<keyword evidence="4" id="KW-1185">Reference proteome</keyword>
<name>A0A6A6DXP7_9PEZI</name>
<feature type="compositionally biased region" description="Low complexity" evidence="1">
    <location>
        <begin position="73"/>
        <end position="86"/>
    </location>
</feature>
<feature type="transmembrane region" description="Helical" evidence="2">
    <location>
        <begin position="15"/>
        <end position="33"/>
    </location>
</feature>
<sequence>MTDRSDNPGLPEANPITYAIIGAVLIAEAAYAIHRHNQQESQQTQTNDTQSNQESEGSKKKKKSHQPTQNTYPTASASSTTAPMSPGTQAATQLAQEMDNRFGMGSVMKPVWSLSKRIFPPAQAQAAVEIGSGQVQGQRTGDVTTSTAVQEGPGGVTNSGIRIPRRKNRGGQEPLQGKERHD</sequence>
<evidence type="ECO:0000256" key="2">
    <source>
        <dbReference type="SAM" id="Phobius"/>
    </source>
</evidence>